<dbReference type="STRING" id="645990.SAMN00120144_4019"/>
<dbReference type="InterPro" id="IPR010502">
    <property type="entry name" value="Carb-bd_dom_fam9"/>
</dbReference>
<evidence type="ECO:0000256" key="1">
    <source>
        <dbReference type="SAM" id="SignalP"/>
    </source>
</evidence>
<dbReference type="GO" id="GO:0030246">
    <property type="term" value="F:carbohydrate binding"/>
    <property type="evidence" value="ECO:0007669"/>
    <property type="project" value="InterPro"/>
</dbReference>
<dbReference type="AlphaFoldDB" id="A0A1W1UHP1"/>
<dbReference type="EMBL" id="FWWW01000023">
    <property type="protein sequence ID" value="SMB80638.1"/>
    <property type="molecule type" value="Genomic_DNA"/>
</dbReference>
<dbReference type="RefSeq" id="WP_084443275.1">
    <property type="nucleotide sequence ID" value="NZ_FWWW01000023.1"/>
</dbReference>
<protein>
    <submittedName>
        <fullName evidence="4">Uncharacterized protein</fullName>
    </submittedName>
</protein>
<dbReference type="GO" id="GO:0016052">
    <property type="term" value="P:carbohydrate catabolic process"/>
    <property type="evidence" value="ECO:0007669"/>
    <property type="project" value="InterPro"/>
</dbReference>
<keyword evidence="1" id="KW-0732">Signal</keyword>
<keyword evidence="5" id="KW-1185">Reference proteome</keyword>
<feature type="signal peptide" evidence="1">
    <location>
        <begin position="1"/>
        <end position="20"/>
    </location>
</feature>
<reference evidence="4 5" key="1">
    <citation type="submission" date="2017-04" db="EMBL/GenBank/DDBJ databases">
        <authorList>
            <person name="Afonso C.L."/>
            <person name="Miller P.J."/>
            <person name="Scott M.A."/>
            <person name="Spackman E."/>
            <person name="Goraichik I."/>
            <person name="Dimitrov K.M."/>
            <person name="Suarez D.L."/>
            <person name="Swayne D.E."/>
        </authorList>
    </citation>
    <scope>NUCLEOTIDE SEQUENCE [LARGE SCALE GENOMIC DNA]</scope>
    <source>
        <strain evidence="4 5">DSM 11622</strain>
    </source>
</reference>
<dbReference type="Pfam" id="PF06452">
    <property type="entry name" value="CBM9_1"/>
    <property type="match status" value="1"/>
</dbReference>
<evidence type="ECO:0000259" key="3">
    <source>
        <dbReference type="Pfam" id="PF19313"/>
    </source>
</evidence>
<feature type="domain" description="DUF5916" evidence="3">
    <location>
        <begin position="239"/>
        <end position="842"/>
    </location>
</feature>
<sequence>MGRIGILFLAYWGIVTSSFAQNPVPPGAAADKAPKRQLQAVRLTHPIQLDGRLDEAQWLTAPRATDFIQQRPNPGVPEKNRTEVRVLYDDAALYVGAVLHDTSPDSIFQEMTQRDNFGNTDFFAIFLDTYHDQLNGYGFFVTASGVQLDVRYSPAGDDFGWNAVWDSRTTQQGTDWVAELRIPYSAIRFSGDPEQVWGLNFGRQRERDRQHFTWNEVKPTVNGFVNQWGELHGIRNVQPPLRLSLTPFVSTYVNHFPYNEPGKQNATTRFNVGADLKYGINESFTLDATILPDFGQAQSDNVVLNLSPFEVQFNENRPFFTEGTELFNKGNLFYSRRVGAQPLGFGGAQARLAPGEQLLDNPGETRLLTAVKVSGRTAQGLGVGVFNALSGDIYATVRDSLGQQRTLLTQPFSNYNVFVLDQSLKNNSYVSLVNTNVTRKGNTYDANVTGALFRFANKKNAYAVNGRLVYSRRRGQAFGSEAPIANPNGYTYQLEAGKIGGNFTWNVRHGLESDTYDPNDLGLLQANNSVSQSLNFGYRRYQPFGKVNNLNVFWGASYDLLYLPTRYQRSNFYADANTTFTRNFLTIGGHFDVGPARPDFFEPRVGRTQFGRVYVQVPTSVGQGFNLSSDNRQPLALDVNLGHRFFAREPGRTGRRDYGVTVSPRYRVSNQLNFRYSFDWQVRHNQIGYAGGLNRAEPLDTAFLGQVILGRRRVSTVTNTVSGNYTFTNRMSLTLRTRHYMSSVQYRDFSRLGEKGQEEPVAYQRNRDTSFNAFNVDAVFSWWFAPGSQLSIVWKNAGFRFLQAEEATPQYFANLGNTLNTAHNNAVSVKLFYYLDYLLLKRRHPVAK</sequence>
<evidence type="ECO:0000313" key="5">
    <source>
        <dbReference type="Proteomes" id="UP000192266"/>
    </source>
</evidence>
<evidence type="ECO:0000313" key="4">
    <source>
        <dbReference type="EMBL" id="SMB80638.1"/>
    </source>
</evidence>
<name>A0A1W1UHP1_9BACT</name>
<dbReference type="Gene3D" id="2.60.40.1190">
    <property type="match status" value="1"/>
</dbReference>
<dbReference type="Proteomes" id="UP000192266">
    <property type="component" value="Unassembled WGS sequence"/>
</dbReference>
<dbReference type="CDD" id="cd09618">
    <property type="entry name" value="CBM9_like_2"/>
    <property type="match status" value="1"/>
</dbReference>
<gene>
    <name evidence="4" type="ORF">SAMN00120144_4019</name>
</gene>
<organism evidence="4 5">
    <name type="scientific">Hymenobacter roseosalivarius DSM 11622</name>
    <dbReference type="NCBI Taxonomy" id="645990"/>
    <lineage>
        <taxon>Bacteria</taxon>
        <taxon>Pseudomonadati</taxon>
        <taxon>Bacteroidota</taxon>
        <taxon>Cytophagia</taxon>
        <taxon>Cytophagales</taxon>
        <taxon>Hymenobacteraceae</taxon>
        <taxon>Hymenobacter</taxon>
    </lineage>
</organism>
<dbReference type="Pfam" id="PF19313">
    <property type="entry name" value="DUF5916"/>
    <property type="match status" value="1"/>
</dbReference>
<dbReference type="SUPFAM" id="SSF49344">
    <property type="entry name" value="CBD9-like"/>
    <property type="match status" value="1"/>
</dbReference>
<accession>A0A1W1UHP1</accession>
<dbReference type="OrthoDB" id="9786766at2"/>
<feature type="domain" description="Carbohydrate-binding" evidence="2">
    <location>
        <begin position="49"/>
        <end position="221"/>
    </location>
</feature>
<feature type="chain" id="PRO_5012370793" evidence="1">
    <location>
        <begin position="21"/>
        <end position="848"/>
    </location>
</feature>
<evidence type="ECO:0000259" key="2">
    <source>
        <dbReference type="Pfam" id="PF06452"/>
    </source>
</evidence>
<dbReference type="InterPro" id="IPR045670">
    <property type="entry name" value="DUF5916"/>
</dbReference>
<proteinExistence type="predicted"/>
<dbReference type="GO" id="GO:0004553">
    <property type="term" value="F:hydrolase activity, hydrolyzing O-glycosyl compounds"/>
    <property type="evidence" value="ECO:0007669"/>
    <property type="project" value="InterPro"/>
</dbReference>